<dbReference type="PANTHER" id="PTHR30204:SF92">
    <property type="entry name" value="HTH-TYPE TRANSCRIPTIONAL REGULATOR ZNTR"/>
    <property type="match status" value="1"/>
</dbReference>
<gene>
    <name evidence="4" type="ORF">FM042_00865</name>
</gene>
<dbReference type="Pfam" id="PF13411">
    <property type="entry name" value="MerR_1"/>
    <property type="match status" value="1"/>
</dbReference>
<name>A0A552X337_9GAMM</name>
<dbReference type="GO" id="GO:0003700">
    <property type="term" value="F:DNA-binding transcription factor activity"/>
    <property type="evidence" value="ECO:0007669"/>
    <property type="project" value="InterPro"/>
</dbReference>
<dbReference type="AlphaFoldDB" id="A0A552X337"/>
<evidence type="ECO:0000313" key="4">
    <source>
        <dbReference type="EMBL" id="TRW49448.1"/>
    </source>
</evidence>
<reference evidence="4 5" key="1">
    <citation type="submission" date="2019-07" db="EMBL/GenBank/DDBJ databases">
        <authorList>
            <person name="Yang M."/>
            <person name="Zhao D."/>
            <person name="Xiang H."/>
        </authorList>
    </citation>
    <scope>NUCLEOTIDE SEQUENCE [LARGE SCALE GENOMIC DNA]</scope>
    <source>
        <strain evidence="4 5">IM1326</strain>
    </source>
</reference>
<dbReference type="EMBL" id="VJWL01000001">
    <property type="protein sequence ID" value="TRW49448.1"/>
    <property type="molecule type" value="Genomic_DNA"/>
</dbReference>
<feature type="domain" description="HTH merR-type" evidence="3">
    <location>
        <begin position="9"/>
        <end position="77"/>
    </location>
</feature>
<proteinExistence type="predicted"/>
<evidence type="ECO:0000259" key="3">
    <source>
        <dbReference type="PROSITE" id="PS50937"/>
    </source>
</evidence>
<keyword evidence="1" id="KW-0238">DNA-binding</keyword>
<dbReference type="OrthoDB" id="9802039at2"/>
<dbReference type="SUPFAM" id="SSF46955">
    <property type="entry name" value="Putative DNA-binding domain"/>
    <property type="match status" value="1"/>
</dbReference>
<dbReference type="SMART" id="SM00422">
    <property type="entry name" value="HTH_MERR"/>
    <property type="match status" value="1"/>
</dbReference>
<dbReference type="Gene3D" id="1.10.1660.10">
    <property type="match status" value="1"/>
</dbReference>
<protein>
    <submittedName>
        <fullName evidence="4">MerR family transcriptional regulator</fullName>
    </submittedName>
</protein>
<dbReference type="PRINTS" id="PR00040">
    <property type="entry name" value="HTHMERR"/>
</dbReference>
<dbReference type="InterPro" id="IPR009061">
    <property type="entry name" value="DNA-bd_dom_put_sf"/>
</dbReference>
<dbReference type="GO" id="GO:0003677">
    <property type="term" value="F:DNA binding"/>
    <property type="evidence" value="ECO:0007669"/>
    <property type="project" value="UniProtKB-KW"/>
</dbReference>
<dbReference type="InterPro" id="IPR000551">
    <property type="entry name" value="MerR-type_HTH_dom"/>
</dbReference>
<feature type="coiled-coil region" evidence="2">
    <location>
        <begin position="97"/>
        <end position="124"/>
    </location>
</feature>
<evidence type="ECO:0000256" key="2">
    <source>
        <dbReference type="SAM" id="Coils"/>
    </source>
</evidence>
<dbReference type="PANTHER" id="PTHR30204">
    <property type="entry name" value="REDOX-CYCLING DRUG-SENSING TRANSCRIPTIONAL ACTIVATOR SOXR"/>
    <property type="match status" value="1"/>
</dbReference>
<dbReference type="PROSITE" id="PS50937">
    <property type="entry name" value="HTH_MERR_2"/>
    <property type="match status" value="1"/>
</dbReference>
<evidence type="ECO:0000313" key="5">
    <source>
        <dbReference type="Proteomes" id="UP000320359"/>
    </source>
</evidence>
<dbReference type="InterPro" id="IPR047057">
    <property type="entry name" value="MerR_fam"/>
</dbReference>
<organism evidence="4 5">
    <name type="scientific">Aliidiomarina halalkaliphila</name>
    <dbReference type="NCBI Taxonomy" id="2593535"/>
    <lineage>
        <taxon>Bacteria</taxon>
        <taxon>Pseudomonadati</taxon>
        <taxon>Pseudomonadota</taxon>
        <taxon>Gammaproteobacteria</taxon>
        <taxon>Alteromonadales</taxon>
        <taxon>Idiomarinaceae</taxon>
        <taxon>Aliidiomarina</taxon>
    </lineage>
</organism>
<comment type="caution">
    <text evidence="4">The sequence shown here is derived from an EMBL/GenBank/DDBJ whole genome shotgun (WGS) entry which is preliminary data.</text>
</comment>
<sequence length="138" mass="15566">MVRSQGKFMFTIGKLAVNASVGVETLRFYQRKGLLEVPEPTGKVRRYNDTHLQRVLFIKSAQAAGFTLKEIKQLLTMDASQHHHQARELAIKRLTAIDEQITQLQSARVALEKLAHECEHSREQPCPIIASFVSPATD</sequence>
<evidence type="ECO:0000256" key="1">
    <source>
        <dbReference type="ARBA" id="ARBA00023125"/>
    </source>
</evidence>
<keyword evidence="2" id="KW-0175">Coiled coil</keyword>
<accession>A0A552X337</accession>
<dbReference type="Proteomes" id="UP000320359">
    <property type="component" value="Unassembled WGS sequence"/>
</dbReference>
<keyword evidence="5" id="KW-1185">Reference proteome</keyword>